<dbReference type="Gene3D" id="1.20.140.40">
    <property type="entry name" value="Invertase/pectin methylesterase inhibitor family protein"/>
    <property type="match status" value="1"/>
</dbReference>
<comment type="similarity">
    <text evidence="3">Belongs to the PMEI family.</text>
</comment>
<evidence type="ECO:0000313" key="6">
    <source>
        <dbReference type="EMBL" id="VYS48664.1"/>
    </source>
</evidence>
<dbReference type="Proteomes" id="UP000426265">
    <property type="component" value="Unassembled WGS sequence"/>
</dbReference>
<dbReference type="PANTHER" id="PTHR36710:SF17">
    <property type="entry name" value="PLANT INVERTASE_PECTIN METHYLESTERASE INHIBITOR SUPERFAMILY PROTEIN"/>
    <property type="match status" value="1"/>
</dbReference>
<dbReference type="SMART" id="SM00856">
    <property type="entry name" value="PMEI"/>
    <property type="match status" value="1"/>
</dbReference>
<evidence type="ECO:0000256" key="1">
    <source>
        <dbReference type="ARBA" id="ARBA00022729"/>
    </source>
</evidence>
<keyword evidence="1 4" id="KW-0732">Signal</keyword>
<proteinExistence type="inferred from homology"/>
<dbReference type="CDD" id="cd15797">
    <property type="entry name" value="PMEI"/>
    <property type="match status" value="1"/>
</dbReference>
<dbReference type="NCBIfam" id="TIGR01614">
    <property type="entry name" value="PME_inhib"/>
    <property type="match status" value="1"/>
</dbReference>
<sequence>MVAYVKNNFLLVHIVVLLLFVVSSYARFNTKVTTDEICGMCARRAVNASFCYEFMKSSPQVATLDTYDLAKFLINYDFQNTFDLIKHFQSLTNSTTDPSSKGSYELCLHLFNLINPLETALKALATNDYDTLNRNVDAMSQFAKECESELSSVIKPIPKLLKRVSIVENVSDIIFVIVECFLRKEETSCKESVSNLQ</sequence>
<dbReference type="AlphaFoldDB" id="A0A654EHT4"/>
<evidence type="ECO:0000259" key="5">
    <source>
        <dbReference type="SMART" id="SM00856"/>
    </source>
</evidence>
<dbReference type="Pfam" id="PF04043">
    <property type="entry name" value="PMEI"/>
    <property type="match status" value="1"/>
</dbReference>
<dbReference type="InterPro" id="IPR006501">
    <property type="entry name" value="Pectinesterase_inhib_dom"/>
</dbReference>
<dbReference type="InterPro" id="IPR035513">
    <property type="entry name" value="Invertase/methylesterase_inhib"/>
</dbReference>
<dbReference type="FunFam" id="1.20.140.40:FF:000008">
    <property type="entry name" value="Invertase/pectin methylesterase inhibitor family protein"/>
    <property type="match status" value="1"/>
</dbReference>
<evidence type="ECO:0000256" key="2">
    <source>
        <dbReference type="ARBA" id="ARBA00023157"/>
    </source>
</evidence>
<evidence type="ECO:0000256" key="4">
    <source>
        <dbReference type="SAM" id="SignalP"/>
    </source>
</evidence>
<reference evidence="6 7" key="1">
    <citation type="submission" date="2019-11" db="EMBL/GenBank/DDBJ databases">
        <authorList>
            <person name="Jiao W.-B."/>
            <person name="Schneeberger K."/>
        </authorList>
    </citation>
    <scope>NUCLEOTIDE SEQUENCE [LARGE SCALE GENOMIC DNA]</scope>
    <source>
        <strain evidence="7">cv. An-1</strain>
    </source>
</reference>
<feature type="chain" id="PRO_5024799775" description="Pectinesterase inhibitor domain-containing protein" evidence="4">
    <location>
        <begin position="27"/>
        <end position="197"/>
    </location>
</feature>
<feature type="signal peptide" evidence="4">
    <location>
        <begin position="1"/>
        <end position="26"/>
    </location>
</feature>
<dbReference type="InterPro" id="IPR034086">
    <property type="entry name" value="PMEI_plant"/>
</dbReference>
<dbReference type="InterPro" id="IPR052421">
    <property type="entry name" value="PCW_Enzyme_Inhibitor"/>
</dbReference>
<accession>A0A654EHT4</accession>
<dbReference type="GO" id="GO:0046910">
    <property type="term" value="F:pectinesterase inhibitor activity"/>
    <property type="evidence" value="ECO:0007669"/>
    <property type="project" value="InterPro"/>
</dbReference>
<dbReference type="ExpressionAtlas" id="A0A654EHT4">
    <property type="expression patterns" value="baseline"/>
</dbReference>
<organism evidence="6 7">
    <name type="scientific">Arabidopsis thaliana</name>
    <name type="common">Mouse-ear cress</name>
    <dbReference type="NCBI Taxonomy" id="3702"/>
    <lineage>
        <taxon>Eukaryota</taxon>
        <taxon>Viridiplantae</taxon>
        <taxon>Streptophyta</taxon>
        <taxon>Embryophyta</taxon>
        <taxon>Tracheophyta</taxon>
        <taxon>Spermatophyta</taxon>
        <taxon>Magnoliopsida</taxon>
        <taxon>eudicotyledons</taxon>
        <taxon>Gunneridae</taxon>
        <taxon>Pentapetalae</taxon>
        <taxon>rosids</taxon>
        <taxon>malvids</taxon>
        <taxon>Brassicales</taxon>
        <taxon>Brassicaceae</taxon>
        <taxon>Camelineae</taxon>
        <taxon>Arabidopsis</taxon>
    </lineage>
</organism>
<feature type="domain" description="Pectinesterase inhibitor" evidence="5">
    <location>
        <begin position="32"/>
        <end position="177"/>
    </location>
</feature>
<gene>
    <name evidence="6" type="ORF">AN1_LOCUS4145</name>
</gene>
<dbReference type="EMBL" id="CACRSJ010000104">
    <property type="protein sequence ID" value="VYS48664.1"/>
    <property type="molecule type" value="Genomic_DNA"/>
</dbReference>
<dbReference type="PANTHER" id="PTHR36710">
    <property type="entry name" value="PECTINESTERASE INHIBITOR-LIKE"/>
    <property type="match status" value="1"/>
</dbReference>
<evidence type="ECO:0000256" key="3">
    <source>
        <dbReference type="ARBA" id="ARBA00038471"/>
    </source>
</evidence>
<protein>
    <recommendedName>
        <fullName evidence="5">Pectinesterase inhibitor domain-containing protein</fullName>
    </recommendedName>
</protein>
<keyword evidence="2" id="KW-1015">Disulfide bond</keyword>
<evidence type="ECO:0000313" key="7">
    <source>
        <dbReference type="Proteomes" id="UP000426265"/>
    </source>
</evidence>
<name>A0A654EHT4_ARATH</name>
<dbReference type="SUPFAM" id="SSF101148">
    <property type="entry name" value="Plant invertase/pectin methylesterase inhibitor"/>
    <property type="match status" value="1"/>
</dbReference>